<accession>A0A564YHG5</accession>
<evidence type="ECO:0000313" key="2">
    <source>
        <dbReference type="Proteomes" id="UP000321570"/>
    </source>
</evidence>
<keyword evidence="2" id="KW-1185">Reference proteome</keyword>
<dbReference type="EMBL" id="CABIJS010000210">
    <property type="protein sequence ID" value="VUZ46148.1"/>
    <property type="molecule type" value="Genomic_DNA"/>
</dbReference>
<evidence type="ECO:0000313" key="1">
    <source>
        <dbReference type="EMBL" id="VUZ46148.1"/>
    </source>
</evidence>
<name>A0A564YHG5_HYMDI</name>
<protein>
    <submittedName>
        <fullName evidence="1">Uncharacterized protein</fullName>
    </submittedName>
</protein>
<gene>
    <name evidence="1" type="ORF">WMSIL1_LOCUS6032</name>
</gene>
<reference evidence="1 2" key="1">
    <citation type="submission" date="2019-07" db="EMBL/GenBank/DDBJ databases">
        <authorList>
            <person name="Jastrzebski P J."/>
            <person name="Paukszto L."/>
            <person name="Jastrzebski P J."/>
        </authorList>
    </citation>
    <scope>NUCLEOTIDE SEQUENCE [LARGE SCALE GENOMIC DNA]</scope>
    <source>
        <strain evidence="1 2">WMS-il1</strain>
    </source>
</reference>
<proteinExistence type="predicted"/>
<dbReference type="Proteomes" id="UP000321570">
    <property type="component" value="Unassembled WGS sequence"/>
</dbReference>
<dbReference type="AlphaFoldDB" id="A0A564YHG5"/>
<organism evidence="1 2">
    <name type="scientific">Hymenolepis diminuta</name>
    <name type="common">Rat tapeworm</name>
    <dbReference type="NCBI Taxonomy" id="6216"/>
    <lineage>
        <taxon>Eukaryota</taxon>
        <taxon>Metazoa</taxon>
        <taxon>Spiralia</taxon>
        <taxon>Lophotrochozoa</taxon>
        <taxon>Platyhelminthes</taxon>
        <taxon>Cestoda</taxon>
        <taxon>Eucestoda</taxon>
        <taxon>Cyclophyllidea</taxon>
        <taxon>Hymenolepididae</taxon>
        <taxon>Hymenolepis</taxon>
    </lineage>
</organism>
<sequence length="140" mass="16394">MFNYLQETEEDCETFSSRFNDESERADFMNELKYPPHGFTWREDAVVQFDLPRRIEREPDITLSDVVSECHRIENLEDTVLIQNDFQTSQSFIVLLSTMVNHILPNGELIQLLDFHQLVGFSMSAFRSVLSSQESYMSTQ</sequence>